<keyword evidence="2" id="KW-1185">Reference proteome</keyword>
<name>M1WPV2_PSEP2</name>
<organism evidence="1 2">
    <name type="scientific">Pseudodesulfovibrio piezophilus (strain DSM 21447 / JCM 15486 / C1TLV30)</name>
    <name type="common">Desulfovibrio piezophilus</name>
    <dbReference type="NCBI Taxonomy" id="1322246"/>
    <lineage>
        <taxon>Bacteria</taxon>
        <taxon>Pseudomonadati</taxon>
        <taxon>Thermodesulfobacteriota</taxon>
        <taxon>Desulfovibrionia</taxon>
        <taxon>Desulfovibrionales</taxon>
        <taxon>Desulfovibrionaceae</taxon>
    </lineage>
</organism>
<dbReference type="InterPro" id="IPR030906">
    <property type="entry name" value="Surf_polysacc"/>
</dbReference>
<evidence type="ECO:0000313" key="2">
    <source>
        <dbReference type="Proteomes" id="UP000011724"/>
    </source>
</evidence>
<dbReference type="eggNOG" id="COG1817">
    <property type="taxonomic scope" value="Bacteria"/>
</dbReference>
<dbReference type="STRING" id="1322246.BN4_11367"/>
<reference evidence="1 2" key="1">
    <citation type="journal article" date="2013" name="PLoS ONE">
        <title>The first genomic and proteomic characterization of a deep-sea sulfate reducer: insights into the piezophilic lifestyle of Desulfovibrio piezophilus.</title>
        <authorList>
            <person name="Pradel N."/>
            <person name="Ji B."/>
            <person name="Gimenez G."/>
            <person name="Talla E."/>
            <person name="Lenoble P."/>
            <person name="Garel M."/>
            <person name="Tamburini C."/>
            <person name="Fourquet P."/>
            <person name="Lebrun R."/>
            <person name="Bertin P."/>
            <person name="Denis Y."/>
            <person name="Pophillat M."/>
            <person name="Barbe V."/>
            <person name="Ollivier B."/>
            <person name="Dolla A."/>
        </authorList>
    </citation>
    <scope>NUCLEOTIDE SEQUENCE [LARGE SCALE GENOMIC DNA]</scope>
    <source>
        <strain evidence="2">DSM 10523 / SB164P1</strain>
    </source>
</reference>
<evidence type="ECO:0000313" key="1">
    <source>
        <dbReference type="EMBL" id="CCH48604.1"/>
    </source>
</evidence>
<proteinExistence type="predicted"/>
<dbReference type="NCBIfam" id="TIGR04396">
    <property type="entry name" value="surf_polysacc"/>
    <property type="match status" value="1"/>
</dbReference>
<gene>
    <name evidence="1" type="ordered locus">BN4_11367</name>
</gene>
<accession>M1WPV2</accession>
<dbReference type="AlphaFoldDB" id="M1WPV2"/>
<dbReference type="EMBL" id="FO203427">
    <property type="protein sequence ID" value="CCH48604.1"/>
    <property type="molecule type" value="Genomic_DNA"/>
</dbReference>
<dbReference type="KEGG" id="dpi:BN4_11367"/>
<dbReference type="HOGENOM" id="CLU_046119_0_0_7"/>
<evidence type="ECO:0008006" key="3">
    <source>
        <dbReference type="Google" id="ProtNLM"/>
    </source>
</evidence>
<reference evidence="2" key="2">
    <citation type="journal article" date="2013" name="Stand. Genomic Sci.">
        <title>Complete genome sequence of Desulfocapsa sulfexigens, a marine deltaproteobacterium specialized in disproportionating inorganic sulfur compounds.</title>
        <authorList>
            <person name="Finster K.W."/>
            <person name="Kjeldsen K.U."/>
            <person name="Kube M."/>
            <person name="Reinhardt R."/>
            <person name="Mussmann M."/>
            <person name="Amann R."/>
            <person name="Schreiber L."/>
        </authorList>
    </citation>
    <scope>NUCLEOTIDE SEQUENCE [LARGE SCALE GENOMIC DNA]</scope>
    <source>
        <strain evidence="2">DSM 10523 / SB164P1</strain>
    </source>
</reference>
<sequence length="471" mass="52781">MLSGYREGGSFPKGVVRECVIIMESVKEMLCACRIETLGREMDGILYLSLHLASQGMPTLLGDRVVDEIVKTADCPVIYFDKDQHKPTNTAVLSKGGAVYNINAEGLGLLASGPAVLKYTRIIDHVSMICAWGDVQARLIREALSEEKISRVHSIGYPSFDLADEKFKPYYRDPKIVQKHGEGYILINTNFAPGNHAMGFERYMAMISKVEEWKELYTSPEFIEKCTRQAHYQQKLATEFCRLGVVLAERYPDRHVILRPHPTENMATYTQGPRPSNFFVESSGAVRDWIASSGLVIHHDCTSAVEAALMGLPVVHYRPVFDQASVNSLMADFGLKASRPSDVFEAIEGKLYSKEEVLETIAPYLTNTRQSACRELAKYAAQFSGGTPAWIPKPLGVIGQLREWRKYLSKVLRAKQPGVNGTKVSYILNKFPRTPVEVVRKKVERLRELEGTFPEVSVISLALNTYLIVPR</sequence>
<dbReference type="Proteomes" id="UP000011724">
    <property type="component" value="Chromosome"/>
</dbReference>
<dbReference type="PATRIC" id="fig|879567.3.peg.1423"/>
<protein>
    <recommendedName>
        <fullName evidence="3">Surface carbohydrate biosynthesis protein</fullName>
    </recommendedName>
</protein>